<dbReference type="InterPro" id="IPR036870">
    <property type="entry name" value="Ribosomal_bS18_sf"/>
</dbReference>
<dbReference type="EMBL" id="DPBP01000037">
    <property type="protein sequence ID" value="HCE18119.1"/>
    <property type="molecule type" value="Genomic_DNA"/>
</dbReference>
<dbReference type="GO" id="GO:0022627">
    <property type="term" value="C:cytosolic small ribosomal subunit"/>
    <property type="evidence" value="ECO:0007669"/>
    <property type="project" value="TreeGrafter"/>
</dbReference>
<comment type="similarity">
    <text evidence="1 4 5">Belongs to the bacterial ribosomal protein bS18 family.</text>
</comment>
<reference evidence="6 7" key="1">
    <citation type="journal article" date="2018" name="Nat. Biotechnol.">
        <title>A standardized bacterial taxonomy based on genome phylogeny substantially revises the tree of life.</title>
        <authorList>
            <person name="Parks D.H."/>
            <person name="Chuvochina M."/>
            <person name="Waite D.W."/>
            <person name="Rinke C."/>
            <person name="Skarshewski A."/>
            <person name="Chaumeil P.A."/>
            <person name="Hugenholtz P."/>
        </authorList>
    </citation>
    <scope>NUCLEOTIDE SEQUENCE [LARGE SCALE GENOMIC DNA]</scope>
    <source>
        <strain evidence="6">UBA8781</strain>
    </source>
</reference>
<keyword evidence="4" id="KW-0694">RNA-binding</keyword>
<dbReference type="Gene3D" id="4.10.640.10">
    <property type="entry name" value="Ribosomal protein S18"/>
    <property type="match status" value="1"/>
</dbReference>
<evidence type="ECO:0000256" key="3">
    <source>
        <dbReference type="ARBA" id="ARBA00023274"/>
    </source>
</evidence>
<keyword evidence="2 4" id="KW-0689">Ribosomal protein</keyword>
<evidence type="ECO:0000256" key="4">
    <source>
        <dbReference type="HAMAP-Rule" id="MF_00270"/>
    </source>
</evidence>
<dbReference type="GO" id="GO:0006412">
    <property type="term" value="P:translation"/>
    <property type="evidence" value="ECO:0007669"/>
    <property type="project" value="UniProtKB-UniRule"/>
</dbReference>
<dbReference type="NCBIfam" id="TIGR00165">
    <property type="entry name" value="S18"/>
    <property type="match status" value="1"/>
</dbReference>
<dbReference type="OrthoDB" id="9812008at2"/>
<dbReference type="AlphaFoldDB" id="A0A3D1JHR8"/>
<dbReference type="PANTHER" id="PTHR13479:SF40">
    <property type="entry name" value="SMALL RIBOSOMAL SUBUNIT PROTEIN BS18M"/>
    <property type="match status" value="1"/>
</dbReference>
<name>A0A3D1JHR8_9CHLR</name>
<dbReference type="SUPFAM" id="SSF46911">
    <property type="entry name" value="Ribosomal protein S18"/>
    <property type="match status" value="1"/>
</dbReference>
<dbReference type="GO" id="GO:0070181">
    <property type="term" value="F:small ribosomal subunit rRNA binding"/>
    <property type="evidence" value="ECO:0007669"/>
    <property type="project" value="TreeGrafter"/>
</dbReference>
<dbReference type="PANTHER" id="PTHR13479">
    <property type="entry name" value="30S RIBOSOMAL PROTEIN S18"/>
    <property type="match status" value="1"/>
</dbReference>
<organism evidence="6 7">
    <name type="scientific">Anaerolinea thermolimosa</name>
    <dbReference type="NCBI Taxonomy" id="229919"/>
    <lineage>
        <taxon>Bacteria</taxon>
        <taxon>Bacillati</taxon>
        <taxon>Chloroflexota</taxon>
        <taxon>Anaerolineae</taxon>
        <taxon>Anaerolineales</taxon>
        <taxon>Anaerolineaceae</taxon>
        <taxon>Anaerolinea</taxon>
    </lineage>
</organism>
<evidence type="ECO:0000313" key="6">
    <source>
        <dbReference type="EMBL" id="HCE18119.1"/>
    </source>
</evidence>
<evidence type="ECO:0000256" key="5">
    <source>
        <dbReference type="RuleBase" id="RU003910"/>
    </source>
</evidence>
<dbReference type="RefSeq" id="WP_114679488.1">
    <property type="nucleotide sequence ID" value="NZ_DF967965.1"/>
</dbReference>
<dbReference type="HAMAP" id="MF_00270">
    <property type="entry name" value="Ribosomal_bS18"/>
    <property type="match status" value="1"/>
</dbReference>
<dbReference type="Pfam" id="PF01084">
    <property type="entry name" value="Ribosomal_S18"/>
    <property type="match status" value="1"/>
</dbReference>
<protein>
    <recommendedName>
        <fullName evidence="4">Small ribosomal subunit protein bS18</fullName>
    </recommendedName>
</protein>
<comment type="subunit">
    <text evidence="4">Part of the 30S ribosomal subunit. Forms a tight heterodimer with protein bS6.</text>
</comment>
<comment type="function">
    <text evidence="4">Binds as a heterodimer with protein bS6 to the central domain of the 16S rRNA, where it helps stabilize the platform of the 30S subunit.</text>
</comment>
<keyword evidence="3 4" id="KW-0687">Ribonucleoprotein</keyword>
<evidence type="ECO:0000256" key="1">
    <source>
        <dbReference type="ARBA" id="ARBA00005589"/>
    </source>
</evidence>
<dbReference type="InterPro" id="IPR001648">
    <property type="entry name" value="Ribosomal_bS18"/>
</dbReference>
<dbReference type="PRINTS" id="PR00974">
    <property type="entry name" value="RIBOSOMALS18"/>
</dbReference>
<accession>A0A3D1JHR8</accession>
<dbReference type="GO" id="GO:0003735">
    <property type="term" value="F:structural constituent of ribosome"/>
    <property type="evidence" value="ECO:0007669"/>
    <property type="project" value="InterPro"/>
</dbReference>
<comment type="caution">
    <text evidence="6">The sequence shown here is derived from an EMBL/GenBank/DDBJ whole genome shotgun (WGS) entry which is preliminary data.</text>
</comment>
<gene>
    <name evidence="4 6" type="primary">rpsR</name>
    <name evidence="6" type="ORF">DEQ80_09695</name>
</gene>
<evidence type="ECO:0000313" key="7">
    <source>
        <dbReference type="Proteomes" id="UP000264141"/>
    </source>
</evidence>
<sequence length="89" mass="10409">MSDDTMMENEQPTLRRYVSRPKICQFCVDKNILIDYKQVDMLRRFITEEGKIRPRRQTGTCAKHQRALAVAIKRARHLAFLPFVGGDLD</sequence>
<dbReference type="Proteomes" id="UP000264141">
    <property type="component" value="Unassembled WGS sequence"/>
</dbReference>
<keyword evidence="4" id="KW-0699">rRNA-binding</keyword>
<proteinExistence type="inferred from homology"/>
<evidence type="ECO:0000256" key="2">
    <source>
        <dbReference type="ARBA" id="ARBA00022980"/>
    </source>
</evidence>
<dbReference type="STRING" id="229919.GCA_001050195_01866"/>